<feature type="chain" id="PRO_5031235009" evidence="1">
    <location>
        <begin position="33"/>
        <end position="172"/>
    </location>
</feature>
<keyword evidence="3" id="KW-1185">Reference proteome</keyword>
<protein>
    <submittedName>
        <fullName evidence="2">YfiR family protein</fullName>
    </submittedName>
</protein>
<feature type="signal peptide" evidence="1">
    <location>
        <begin position="1"/>
        <end position="32"/>
    </location>
</feature>
<comment type="caution">
    <text evidence="2">The sequence shown here is derived from an EMBL/GenBank/DDBJ whole genome shotgun (WGS) entry which is preliminary data.</text>
</comment>
<organism evidence="2 3">
    <name type="scientific">Luteimonas deserti</name>
    <dbReference type="NCBI Taxonomy" id="2752306"/>
    <lineage>
        <taxon>Bacteria</taxon>
        <taxon>Pseudomonadati</taxon>
        <taxon>Pseudomonadota</taxon>
        <taxon>Gammaproteobacteria</taxon>
        <taxon>Lysobacterales</taxon>
        <taxon>Lysobacteraceae</taxon>
        <taxon>Luteimonas</taxon>
    </lineage>
</organism>
<sequence>MAARPVPRSRRRVRPAGAALAVLLALCAPALAQVEENALKAAFVYNIISFASWDGPLRREVLVVCTAVDPGLSAALATLDGRQVAERRLSFRAARDMPAGCDVLVRAAASPAVSAQPGRLVVCDGCVLPDAVTSVALGRDGARLRFDVDAAVASDAGVTFSSRLLRLARRVL</sequence>
<evidence type="ECO:0000256" key="1">
    <source>
        <dbReference type="SAM" id="SignalP"/>
    </source>
</evidence>
<dbReference type="AlphaFoldDB" id="A0A7Z0QR26"/>
<gene>
    <name evidence="2" type="ORF">H0E82_01625</name>
</gene>
<keyword evidence="1" id="KW-0732">Signal</keyword>
<proteinExistence type="predicted"/>
<accession>A0A7Z0QR26</accession>
<dbReference type="EMBL" id="JACCJZ010000004">
    <property type="protein sequence ID" value="NYZ61465.1"/>
    <property type="molecule type" value="Genomic_DNA"/>
</dbReference>
<dbReference type="Proteomes" id="UP000589896">
    <property type="component" value="Unassembled WGS sequence"/>
</dbReference>
<name>A0A7Z0QR26_9GAMM</name>
<dbReference type="Pfam" id="PF13689">
    <property type="entry name" value="DUF4154"/>
    <property type="match status" value="1"/>
</dbReference>
<reference evidence="2 3" key="1">
    <citation type="submission" date="2020-07" db="EMBL/GenBank/DDBJ databases">
        <title>isolation of Luteimonas sp. SJ-16.</title>
        <authorList>
            <person name="Huang X.-X."/>
            <person name="Xu L."/>
            <person name="Sun J.-Q."/>
        </authorList>
    </citation>
    <scope>NUCLEOTIDE SEQUENCE [LARGE SCALE GENOMIC DNA]</scope>
    <source>
        <strain evidence="2 3">SJ-16</strain>
    </source>
</reference>
<dbReference type="InterPro" id="IPR025293">
    <property type="entry name" value="YfiR/HmsC-like"/>
</dbReference>
<evidence type="ECO:0000313" key="3">
    <source>
        <dbReference type="Proteomes" id="UP000589896"/>
    </source>
</evidence>
<evidence type="ECO:0000313" key="2">
    <source>
        <dbReference type="EMBL" id="NYZ61465.1"/>
    </source>
</evidence>